<evidence type="ECO:0000256" key="2">
    <source>
        <dbReference type="ARBA" id="ARBA00022448"/>
    </source>
</evidence>
<evidence type="ECO:0000256" key="9">
    <source>
        <dbReference type="ARBA" id="ARBA00023136"/>
    </source>
</evidence>
<dbReference type="PANTHER" id="PTHR37468:SF1">
    <property type="entry name" value="SULFATE TRANSPORTER CYSZ"/>
    <property type="match status" value="1"/>
</dbReference>
<name>A0ABT9BM68_9MICO</name>
<keyword evidence="5" id="KW-0028">Amino-acid biosynthesis</keyword>
<keyword evidence="7 10" id="KW-1133">Transmembrane helix</keyword>
<gene>
    <name evidence="11" type="ORF">Q5716_07450</name>
</gene>
<evidence type="ECO:0000256" key="3">
    <source>
        <dbReference type="ARBA" id="ARBA00022475"/>
    </source>
</evidence>
<feature type="transmembrane region" description="Helical" evidence="10">
    <location>
        <begin position="34"/>
        <end position="58"/>
    </location>
</feature>
<dbReference type="Pfam" id="PF07264">
    <property type="entry name" value="EI24"/>
    <property type="match status" value="1"/>
</dbReference>
<accession>A0ABT9BM68</accession>
<dbReference type="EMBL" id="JAUQUB010000001">
    <property type="protein sequence ID" value="MDO7882059.1"/>
    <property type="molecule type" value="Genomic_DNA"/>
</dbReference>
<keyword evidence="8" id="KW-0764">Sulfate transport</keyword>
<evidence type="ECO:0000256" key="1">
    <source>
        <dbReference type="ARBA" id="ARBA00004141"/>
    </source>
</evidence>
<organism evidence="11 12">
    <name type="scientific">Antiquaquibacter soli</name>
    <dbReference type="NCBI Taxonomy" id="3064523"/>
    <lineage>
        <taxon>Bacteria</taxon>
        <taxon>Bacillati</taxon>
        <taxon>Actinomycetota</taxon>
        <taxon>Actinomycetes</taxon>
        <taxon>Micrococcales</taxon>
        <taxon>Microbacteriaceae</taxon>
        <taxon>Antiquaquibacter</taxon>
    </lineage>
</organism>
<evidence type="ECO:0000313" key="11">
    <source>
        <dbReference type="EMBL" id="MDO7882059.1"/>
    </source>
</evidence>
<dbReference type="InterPro" id="IPR050480">
    <property type="entry name" value="CysZ-like"/>
</dbReference>
<feature type="transmembrane region" description="Helical" evidence="10">
    <location>
        <begin position="84"/>
        <end position="109"/>
    </location>
</feature>
<comment type="caution">
    <text evidence="11">The sequence shown here is derived from an EMBL/GenBank/DDBJ whole genome shotgun (WGS) entry which is preliminary data.</text>
</comment>
<keyword evidence="6 10" id="KW-0812">Transmembrane</keyword>
<evidence type="ECO:0000256" key="4">
    <source>
        <dbReference type="ARBA" id="ARBA00022519"/>
    </source>
</evidence>
<keyword evidence="9 10" id="KW-0472">Membrane</keyword>
<evidence type="ECO:0000313" key="12">
    <source>
        <dbReference type="Proteomes" id="UP001241072"/>
    </source>
</evidence>
<feature type="transmembrane region" description="Helical" evidence="10">
    <location>
        <begin position="172"/>
        <end position="195"/>
    </location>
</feature>
<dbReference type="RefSeq" id="WP_305002444.1">
    <property type="nucleotide sequence ID" value="NZ_JAUQUB010000001.1"/>
</dbReference>
<feature type="transmembrane region" description="Helical" evidence="10">
    <location>
        <begin position="145"/>
        <end position="166"/>
    </location>
</feature>
<reference evidence="11 12" key="1">
    <citation type="submission" date="2023-07" db="EMBL/GenBank/DDBJ databases">
        <title>Protaetiibacter sp. nov WY-16 isolated from soil.</title>
        <authorList>
            <person name="Liu B."/>
            <person name="Wan Y."/>
        </authorList>
    </citation>
    <scope>NUCLEOTIDE SEQUENCE [LARGE SCALE GENOMIC DNA]</scope>
    <source>
        <strain evidence="11 12">WY-16</strain>
    </source>
</reference>
<evidence type="ECO:0000256" key="7">
    <source>
        <dbReference type="ARBA" id="ARBA00022989"/>
    </source>
</evidence>
<dbReference type="InterPro" id="IPR059112">
    <property type="entry name" value="CysZ/EI24"/>
</dbReference>
<sequence length="269" mass="28804">MARRERRPTPVSEFLSGVGMLFRGLRVWASAPRLMVLGMIPALVVGLAFVAGIIALGANLERIAEAVTPFAAGWEEPYRTGTRILAGLGLLAAAILIAVYAYTTLTLLVGQPFYERIWMHVERRFGEVPESGLPWWRAFWRGVGAGIRLVIPAVLLALALFVIGLIPVVGQILVLVLGAVFGGWLLALELTGLAFDARGRTLRERRAALGRSRARTLGFGIASYLVFLIPLGAVIMMPAAVAGGTLLSRIALGESITPPAQDGDGRTEP</sequence>
<evidence type="ECO:0000256" key="6">
    <source>
        <dbReference type="ARBA" id="ARBA00022692"/>
    </source>
</evidence>
<feature type="transmembrane region" description="Helical" evidence="10">
    <location>
        <begin position="216"/>
        <end position="241"/>
    </location>
</feature>
<keyword evidence="3" id="KW-1003">Cell membrane</keyword>
<keyword evidence="2" id="KW-0813">Transport</keyword>
<dbReference type="Proteomes" id="UP001241072">
    <property type="component" value="Unassembled WGS sequence"/>
</dbReference>
<evidence type="ECO:0000256" key="8">
    <source>
        <dbReference type="ARBA" id="ARBA00023032"/>
    </source>
</evidence>
<protein>
    <submittedName>
        <fullName evidence="11">EI24 domain-containing protein</fullName>
    </submittedName>
</protein>
<keyword evidence="12" id="KW-1185">Reference proteome</keyword>
<dbReference type="PANTHER" id="PTHR37468">
    <property type="entry name" value="SULFATE TRANSPORTER CYSZ"/>
    <property type="match status" value="1"/>
</dbReference>
<comment type="subcellular location">
    <subcellularLocation>
        <location evidence="1">Membrane</location>
        <topology evidence="1">Multi-pass membrane protein</topology>
    </subcellularLocation>
</comment>
<keyword evidence="4" id="KW-0997">Cell inner membrane</keyword>
<evidence type="ECO:0000256" key="10">
    <source>
        <dbReference type="SAM" id="Phobius"/>
    </source>
</evidence>
<evidence type="ECO:0000256" key="5">
    <source>
        <dbReference type="ARBA" id="ARBA00022605"/>
    </source>
</evidence>
<proteinExistence type="predicted"/>